<feature type="compositionally biased region" description="Basic and acidic residues" evidence="1">
    <location>
        <begin position="497"/>
        <end position="525"/>
    </location>
</feature>
<reference evidence="2 3" key="1">
    <citation type="submission" date="2024-04" db="EMBL/GenBank/DDBJ databases">
        <title>genome sequences of Mucor flavus KT1a and Helicostylum pulchrum KT1b strains isolated from the surface of a dry-aged beef.</title>
        <authorList>
            <person name="Toyotome T."/>
            <person name="Hosono M."/>
            <person name="Torimaru M."/>
            <person name="Fukuda K."/>
            <person name="Mikami N."/>
        </authorList>
    </citation>
    <scope>NUCLEOTIDE SEQUENCE [LARGE SCALE GENOMIC DNA]</scope>
    <source>
        <strain evidence="2 3">KT1a</strain>
    </source>
</reference>
<feature type="compositionally biased region" description="Basic residues" evidence="1">
    <location>
        <begin position="568"/>
        <end position="591"/>
    </location>
</feature>
<organism evidence="2 3">
    <name type="scientific">Mucor flavus</name>
    <dbReference type="NCBI Taxonomy" id="439312"/>
    <lineage>
        <taxon>Eukaryota</taxon>
        <taxon>Fungi</taxon>
        <taxon>Fungi incertae sedis</taxon>
        <taxon>Mucoromycota</taxon>
        <taxon>Mucoromycotina</taxon>
        <taxon>Mucoromycetes</taxon>
        <taxon>Mucorales</taxon>
        <taxon>Mucorineae</taxon>
        <taxon>Mucoraceae</taxon>
        <taxon>Mucor</taxon>
    </lineage>
</organism>
<accession>A0ABP9Z857</accession>
<keyword evidence="3" id="KW-1185">Reference proteome</keyword>
<gene>
    <name evidence="2" type="ORF">MFLAVUS_008812</name>
</gene>
<proteinExistence type="predicted"/>
<comment type="caution">
    <text evidence="2">The sequence shown here is derived from an EMBL/GenBank/DDBJ whole genome shotgun (WGS) entry which is preliminary data.</text>
</comment>
<dbReference type="PANTHER" id="PTHR40132">
    <property type="entry name" value="PRE-MRNA-SPLICING FACTOR 38B"/>
    <property type="match status" value="1"/>
</dbReference>
<name>A0ABP9Z857_9FUNG</name>
<dbReference type="PANTHER" id="PTHR40132:SF1">
    <property type="entry name" value="PRE-MRNA-SPLICING FACTOR 38B"/>
    <property type="match status" value="1"/>
</dbReference>
<evidence type="ECO:0000256" key="1">
    <source>
        <dbReference type="SAM" id="MobiDB-lite"/>
    </source>
</evidence>
<feature type="region of interest" description="Disordered" evidence="1">
    <location>
        <begin position="430"/>
        <end position="620"/>
    </location>
</feature>
<feature type="compositionally biased region" description="Basic and acidic residues" evidence="1">
    <location>
        <begin position="430"/>
        <end position="485"/>
    </location>
</feature>
<dbReference type="Proteomes" id="UP001473302">
    <property type="component" value="Unassembled WGS sequence"/>
</dbReference>
<protein>
    <submittedName>
        <fullName evidence="2">Uncharacterized protein</fullName>
    </submittedName>
</protein>
<evidence type="ECO:0000313" key="2">
    <source>
        <dbReference type="EMBL" id="GAA5815306.1"/>
    </source>
</evidence>
<dbReference type="EMBL" id="BAABUK010000025">
    <property type="protein sequence ID" value="GAA5815306.1"/>
    <property type="molecule type" value="Genomic_DNA"/>
</dbReference>
<feature type="compositionally biased region" description="Low complexity" evidence="1">
    <location>
        <begin position="592"/>
        <end position="601"/>
    </location>
</feature>
<evidence type="ECO:0000313" key="3">
    <source>
        <dbReference type="Proteomes" id="UP001473302"/>
    </source>
</evidence>
<sequence length="620" mass="72259">MSLAKKAADDMISHIPFIEIVFRQENNEEVIDEVPEFENLNLLYDQTRLIYDAEFSELNCDQVNDYNNAYDHPMKYICKSYRLLQVATSSPDYPIELWSPIPEEGHSIVNVPLSVPENLIRNGVFIRLTDFGLLYFRQENKKDLWNAMFDVENFENQRLRLGFGVKTDGHMISILFQKTAINFIPQYKKEIKIQKTRQDMSNWKKGLYLVYKNLFVTNHSTLKGILDTVCGADCDPGDLTNKQTAKNMAETRSTLKCYHILHRASQCPERRLSGDRVNYPLKLCHQCSANNENRLYWNRDVNAAANMRSILVEYIGLDFNLDYRPVQLSRGRQDQGLAAAGSSAKNVSDQDVDKYVADLILKEAQEKRTKYDKVGVEAYQPNGLIKKPKPKPNTRFLLNVVKATDSHNQFVIKANEDNVAKLREERLQREREERERLRSREHRSSRDNRRSSKDDRRSSKDDRRSSKDDRRSSTEHKHSNRERSSRDHKHSSYKSSSRRDDKKHDRGDTPKNLSNDHHSAERQEDSSSVQYKGRGKVRINVSSMDKYFSKGYDPLLDVDSDKEEYVGTKRKRKERRKHKSEKKDHKKKKHYSSSSSSSSSSSEEEEKQIKQVRAWDVGKV</sequence>